<dbReference type="Gene3D" id="3.40.50.1820">
    <property type="entry name" value="alpha/beta hydrolase"/>
    <property type="match status" value="1"/>
</dbReference>
<evidence type="ECO:0000256" key="1">
    <source>
        <dbReference type="ARBA" id="ARBA00022801"/>
    </source>
</evidence>
<dbReference type="Proteomes" id="UP000576082">
    <property type="component" value="Unassembled WGS sequence"/>
</dbReference>
<dbReference type="SUPFAM" id="SSF53474">
    <property type="entry name" value="alpha/beta-Hydrolases"/>
    <property type="match status" value="1"/>
</dbReference>
<feature type="domain" description="BD-FAE-like" evidence="2">
    <location>
        <begin position="142"/>
        <end position="238"/>
    </location>
</feature>
<evidence type="ECO:0000259" key="2">
    <source>
        <dbReference type="Pfam" id="PF20434"/>
    </source>
</evidence>
<comment type="caution">
    <text evidence="3">The sequence shown here is derived from an EMBL/GenBank/DDBJ whole genome shotgun (WGS) entry which is preliminary data.</text>
</comment>
<dbReference type="EMBL" id="JABANE010000039">
    <property type="protein sequence ID" value="NME69315.1"/>
    <property type="molecule type" value="Genomic_DNA"/>
</dbReference>
<dbReference type="InterPro" id="IPR050300">
    <property type="entry name" value="GDXG_lipolytic_enzyme"/>
</dbReference>
<dbReference type="PANTHER" id="PTHR48081">
    <property type="entry name" value="AB HYDROLASE SUPERFAMILY PROTEIN C4A8.06C"/>
    <property type="match status" value="1"/>
</dbReference>
<reference evidence="3 4" key="1">
    <citation type="submission" date="2020-04" db="EMBL/GenBank/DDBJ databases">
        <title>Flammeovirga sp. SR4, a novel species isolated from seawater.</title>
        <authorList>
            <person name="Wang X."/>
        </authorList>
    </citation>
    <scope>NUCLEOTIDE SEQUENCE [LARGE SCALE GENOMIC DNA]</scope>
    <source>
        <strain evidence="3 4">ATCC 23126</strain>
    </source>
</reference>
<dbReference type="GO" id="GO:0016787">
    <property type="term" value="F:hydrolase activity"/>
    <property type="evidence" value="ECO:0007669"/>
    <property type="project" value="UniProtKB-KW"/>
</dbReference>
<accession>A0A7X9RV68</accession>
<keyword evidence="1" id="KW-0378">Hydrolase</keyword>
<gene>
    <name evidence="3" type="ORF">HHU12_15170</name>
</gene>
<sequence>MKYKLSFLPLFFILLMSFNGKDKTPSVKSEATYKVEIKEDIVYGEGLSHETLNSENAETIPLKLDVYLPKNKDKNRPVYLFFHGGGFKGGSRKMVHIETMGKYFASRGWVFISADYRVLKDKGTVPPKWVKVAQKYPQQVRAQALAIYPALRDAKSAMRWVIANKEQYKINTDYITVGGASAGALTAVGVGISNLEDYKEEIRLETDPTLSTTHLDEEYKVNTIIDLWGTKAVVDVLEKLDGKSRFDSEDPSLLILHGTKDQNKNTLFSEAEALKETYDANGLTAKLIPLEGAGHGAWKATVNGKSLADLSYEFIVEQQQLIVDKSSK</sequence>
<organism evidence="3 4">
    <name type="scientific">Flammeovirga aprica JL-4</name>
    <dbReference type="NCBI Taxonomy" id="694437"/>
    <lineage>
        <taxon>Bacteria</taxon>
        <taxon>Pseudomonadati</taxon>
        <taxon>Bacteroidota</taxon>
        <taxon>Cytophagia</taxon>
        <taxon>Cytophagales</taxon>
        <taxon>Flammeovirgaceae</taxon>
        <taxon>Flammeovirga</taxon>
    </lineage>
</organism>
<dbReference type="InterPro" id="IPR029058">
    <property type="entry name" value="AB_hydrolase_fold"/>
</dbReference>
<evidence type="ECO:0000313" key="3">
    <source>
        <dbReference type="EMBL" id="NME69315.1"/>
    </source>
</evidence>
<protein>
    <submittedName>
        <fullName evidence="3">Carboxylesterase family protein</fullName>
    </submittedName>
</protein>
<proteinExistence type="predicted"/>
<feature type="domain" description="BD-FAE-like" evidence="2">
    <location>
        <begin position="64"/>
        <end position="122"/>
    </location>
</feature>
<name>A0A7X9RV68_9BACT</name>
<keyword evidence="4" id="KW-1185">Reference proteome</keyword>
<dbReference type="Pfam" id="PF20434">
    <property type="entry name" value="BD-FAE"/>
    <property type="match status" value="2"/>
</dbReference>
<evidence type="ECO:0000313" key="4">
    <source>
        <dbReference type="Proteomes" id="UP000576082"/>
    </source>
</evidence>
<dbReference type="AlphaFoldDB" id="A0A7X9RV68"/>
<dbReference type="InterPro" id="IPR049492">
    <property type="entry name" value="BD-FAE-like_dom"/>
</dbReference>